<dbReference type="OrthoDB" id="43460at2759"/>
<dbReference type="GO" id="GO:0003824">
    <property type="term" value="F:catalytic activity"/>
    <property type="evidence" value="ECO:0007669"/>
    <property type="project" value="InterPro"/>
</dbReference>
<dbReference type="SUPFAM" id="SSF54197">
    <property type="entry name" value="HIT-like"/>
    <property type="match status" value="1"/>
</dbReference>
<feature type="domain" description="HIT" evidence="3">
    <location>
        <begin position="1"/>
        <end position="37"/>
    </location>
</feature>
<feature type="short sequence motif" description="Histidine triad motif" evidence="1">
    <location>
        <begin position="22"/>
        <end position="26"/>
    </location>
</feature>
<feature type="compositionally biased region" description="Basic residues" evidence="2">
    <location>
        <begin position="194"/>
        <end position="214"/>
    </location>
</feature>
<feature type="compositionally biased region" description="Polar residues" evidence="2">
    <location>
        <begin position="157"/>
        <end position="166"/>
    </location>
</feature>
<dbReference type="Gene3D" id="3.30.428.10">
    <property type="entry name" value="HIT-like"/>
    <property type="match status" value="1"/>
</dbReference>
<dbReference type="Pfam" id="PF00650">
    <property type="entry name" value="CRAL_TRIO"/>
    <property type="match status" value="1"/>
</dbReference>
<dbReference type="SUPFAM" id="SSF52087">
    <property type="entry name" value="CRAL/TRIO domain"/>
    <property type="match status" value="1"/>
</dbReference>
<name>A0A899G667_9ASCO</name>
<dbReference type="Pfam" id="PF01230">
    <property type="entry name" value="HIT"/>
    <property type="match status" value="1"/>
</dbReference>
<dbReference type="EMBL" id="CP054546">
    <property type="protein sequence ID" value="QSL66899.1"/>
    <property type="molecule type" value="Genomic_DNA"/>
</dbReference>
<dbReference type="InterPro" id="IPR001251">
    <property type="entry name" value="CRAL-TRIO_dom"/>
</dbReference>
<dbReference type="PROSITE" id="PS00892">
    <property type="entry name" value="HIT_1"/>
    <property type="match status" value="1"/>
</dbReference>
<evidence type="ECO:0000313" key="4">
    <source>
        <dbReference type="EMBL" id="QSL66899.1"/>
    </source>
</evidence>
<feature type="compositionally biased region" description="Basic residues" evidence="2">
    <location>
        <begin position="167"/>
        <end position="181"/>
    </location>
</feature>
<dbReference type="InterPro" id="IPR011146">
    <property type="entry name" value="HIT-like"/>
</dbReference>
<dbReference type="PANTHER" id="PTHR46590">
    <property type="entry name" value="PHOSPHATIDYLINOSITOL TRANSFER PROTEIN CSR1-RELATED"/>
    <property type="match status" value="1"/>
</dbReference>
<dbReference type="AlphaFoldDB" id="A0A899G667"/>
<gene>
    <name evidence="4" type="ORF">MERGE_001286</name>
</gene>
<feature type="region of interest" description="Disordered" evidence="2">
    <location>
        <begin position="286"/>
        <end position="308"/>
    </location>
</feature>
<dbReference type="Gene3D" id="3.40.525.10">
    <property type="entry name" value="CRAL-TRIO lipid binding domain"/>
    <property type="match status" value="2"/>
</dbReference>
<dbReference type="InterPro" id="IPR036265">
    <property type="entry name" value="HIT-like_sf"/>
</dbReference>
<dbReference type="CDD" id="cd00170">
    <property type="entry name" value="SEC14"/>
    <property type="match status" value="1"/>
</dbReference>
<evidence type="ECO:0000256" key="1">
    <source>
        <dbReference type="PROSITE-ProRule" id="PRU00464"/>
    </source>
</evidence>
<dbReference type="PANTHER" id="PTHR46590:SF1">
    <property type="entry name" value="PHOSPHATIDYLINOSITOL TRANSFER PROTEIN CSR1"/>
    <property type="match status" value="1"/>
</dbReference>
<feature type="compositionally biased region" description="Gly residues" evidence="2">
    <location>
        <begin position="222"/>
        <end position="234"/>
    </location>
</feature>
<keyword evidence="5" id="KW-1185">Reference proteome</keyword>
<dbReference type="InterPro" id="IPR019808">
    <property type="entry name" value="Histidine_triad_CS"/>
</dbReference>
<evidence type="ECO:0000313" key="5">
    <source>
        <dbReference type="Proteomes" id="UP000663699"/>
    </source>
</evidence>
<evidence type="ECO:0000256" key="2">
    <source>
        <dbReference type="SAM" id="MobiDB-lite"/>
    </source>
</evidence>
<sequence>MGLDHYNLLQNNGSLAYQAVFHVHFHLIPKPSGSEGLYVEFRRFETGWQAHNAARLCCGHVLATQPSQQGRAAGRVFEGCVRTARSDLSARFDAAAATVAVLDGFEGRSIKEVSFVVKVVSARSRPCERAFSPRAGVEWGGIALSVSTQALLNDSLTGASQVSRKQAGTRKPRGNRRKRRSYSSELRAPARSSAGRRRGHRPFLQRRVRGRRAGRAPVGPGRTRGGSGCPVPGVGGGREVTMRCQGEVAKTTSYLGDASLGRLLPRRCVARTTRFHGNSLLGRSTAVGSWDGRNRQTTGGIDPQRGEGTEGSLAMLAATVCWRQESGVEEVLRSGEAGAIETGDDGFMRQLRLGKSFIQGVDREDRPVCYIRTHLHRAGEQPDATVQRYIIWLMESARLMITYPVQTATILFDLTKFSVGIWKVIKTWLDPVVVKKDTEIIKELGGKKDWEYKYIEPLENENIRMQDSLTRERLSLHRREIIDSFEQLTIKWVRESDTVQSDDILAQRNFVARDLASNYWKLDPYIRARSFYDRTGLICQGQ</sequence>
<dbReference type="PROSITE" id="PS51084">
    <property type="entry name" value="HIT_2"/>
    <property type="match status" value="1"/>
</dbReference>
<proteinExistence type="predicted"/>
<feature type="region of interest" description="Disordered" evidence="2">
    <location>
        <begin position="157"/>
        <end position="234"/>
    </location>
</feature>
<protein>
    <recommendedName>
        <fullName evidence="3">HIT domain-containing protein</fullName>
    </recommendedName>
</protein>
<organism evidence="4 5">
    <name type="scientific">Pneumocystis wakefieldiae</name>
    <dbReference type="NCBI Taxonomy" id="38082"/>
    <lineage>
        <taxon>Eukaryota</taxon>
        <taxon>Fungi</taxon>
        <taxon>Dikarya</taxon>
        <taxon>Ascomycota</taxon>
        <taxon>Taphrinomycotina</taxon>
        <taxon>Pneumocystomycetes</taxon>
        <taxon>Pneumocystaceae</taxon>
        <taxon>Pneumocystis</taxon>
    </lineage>
</organism>
<evidence type="ECO:0000259" key="3">
    <source>
        <dbReference type="PROSITE" id="PS51084"/>
    </source>
</evidence>
<accession>A0A899G667</accession>
<dbReference type="InterPro" id="IPR036865">
    <property type="entry name" value="CRAL-TRIO_dom_sf"/>
</dbReference>
<dbReference type="Proteomes" id="UP000663699">
    <property type="component" value="Chromosome 15"/>
</dbReference>
<dbReference type="InterPro" id="IPR052432">
    <property type="entry name" value="PITP/CRAL-TRIO"/>
</dbReference>
<reference evidence="4" key="1">
    <citation type="submission" date="2020-06" db="EMBL/GenBank/DDBJ databases">
        <title>Genomes of multiple members of Pneumocystis genus reveal paths to human pathogen Pneumocystis jirovecii.</title>
        <authorList>
            <person name="Cisse O.H."/>
            <person name="Ma L."/>
            <person name="Dekker J."/>
            <person name="Khil P."/>
            <person name="Jo J."/>
            <person name="Brenchley J."/>
            <person name="Blair R."/>
            <person name="Pahar B."/>
            <person name="Chabe M."/>
            <person name="Van Rompay K.A."/>
            <person name="Keesler R."/>
            <person name="Sukura A."/>
            <person name="Hirsch V."/>
            <person name="Kutty G."/>
            <person name="Liu Y."/>
            <person name="Peng L."/>
            <person name="Chen J."/>
            <person name="Song J."/>
            <person name="Weissenbacher-Lang C."/>
            <person name="Xu J."/>
            <person name="Upham N.S."/>
            <person name="Stajich J.E."/>
            <person name="Cuomo C.A."/>
            <person name="Cushion M.T."/>
            <person name="Kovacs J.A."/>
        </authorList>
    </citation>
    <scope>NUCLEOTIDE SEQUENCE</scope>
    <source>
        <strain evidence="4">2A</strain>
    </source>
</reference>